<dbReference type="AlphaFoldDB" id="A0A4U0QDB5"/>
<accession>A0A4U0QDB5</accession>
<protein>
    <submittedName>
        <fullName evidence="1">NusG domain II-containing protein</fullName>
    </submittedName>
</protein>
<comment type="caution">
    <text evidence="1">The sequence shown here is derived from an EMBL/GenBank/DDBJ whole genome shotgun (WGS) entry which is preliminary data.</text>
</comment>
<dbReference type="RefSeq" id="WP_136771654.1">
    <property type="nucleotide sequence ID" value="NZ_CP156074.1"/>
</dbReference>
<keyword evidence="2" id="KW-1185">Reference proteome</keyword>
<evidence type="ECO:0000313" key="2">
    <source>
        <dbReference type="Proteomes" id="UP000310016"/>
    </source>
</evidence>
<dbReference type="OrthoDB" id="47603at2"/>
<dbReference type="Proteomes" id="UP000310016">
    <property type="component" value="Unassembled WGS sequence"/>
</dbReference>
<organism evidence="1 2">
    <name type="scientific">Chitiniphilus eburneus</name>
    <dbReference type="NCBI Taxonomy" id="2571148"/>
    <lineage>
        <taxon>Bacteria</taxon>
        <taxon>Pseudomonadati</taxon>
        <taxon>Pseudomonadota</taxon>
        <taxon>Betaproteobacteria</taxon>
        <taxon>Neisseriales</taxon>
        <taxon>Chitinibacteraceae</taxon>
        <taxon>Chitiniphilus</taxon>
    </lineage>
</organism>
<sequence length="122" mass="13210">MIAALRPGDWLILSAGAILVGWLATFAWQQAPATRVRIYSAGKLYAEVDLAARRHLDVPGPLGITRVEIDRGRARVAADPGPRQYCVQTGWLIRAGESAICLPNRTTVALVGQDAHYDALGY</sequence>
<dbReference type="CDD" id="cd09910">
    <property type="entry name" value="NGN-insert_like"/>
    <property type="match status" value="1"/>
</dbReference>
<dbReference type="Pfam" id="PF07009">
    <property type="entry name" value="NusG_II"/>
    <property type="match status" value="1"/>
</dbReference>
<dbReference type="EMBL" id="SUMF01000001">
    <property type="protein sequence ID" value="TJZ79140.1"/>
    <property type="molecule type" value="Genomic_DNA"/>
</dbReference>
<dbReference type="InterPro" id="IPR038690">
    <property type="entry name" value="NusG_2_sf"/>
</dbReference>
<dbReference type="Gene3D" id="2.60.320.10">
    <property type="entry name" value="N-utilization substance G protein NusG, insert domain"/>
    <property type="match status" value="1"/>
</dbReference>
<proteinExistence type="predicted"/>
<gene>
    <name evidence="1" type="ORF">FAZ21_02320</name>
</gene>
<name>A0A4U0QDB5_9NEIS</name>
<reference evidence="1 2" key="1">
    <citation type="submission" date="2019-04" db="EMBL/GenBank/DDBJ databases">
        <title>Chitiniphilus eburnea sp. nov., a novel chitinolytic bacterium isolated from aquaculture sludge.</title>
        <authorList>
            <person name="Sheng M."/>
        </authorList>
    </citation>
    <scope>NUCLEOTIDE SEQUENCE [LARGE SCALE GENOMIC DNA]</scope>
    <source>
        <strain evidence="1 2">HX-2-15</strain>
    </source>
</reference>
<evidence type="ECO:0000313" key="1">
    <source>
        <dbReference type="EMBL" id="TJZ79140.1"/>
    </source>
</evidence>